<feature type="domain" description="Signal transduction histidine kinase subgroup 3 dimerisation and phosphoacceptor" evidence="10">
    <location>
        <begin position="170"/>
        <end position="234"/>
    </location>
</feature>
<dbReference type="InterPro" id="IPR011712">
    <property type="entry name" value="Sig_transdc_His_kin_sub3_dim/P"/>
</dbReference>
<proteinExistence type="predicted"/>
<evidence type="ECO:0000256" key="3">
    <source>
        <dbReference type="ARBA" id="ARBA00022553"/>
    </source>
</evidence>
<dbReference type="Proteomes" id="UP000254807">
    <property type="component" value="Unassembled WGS sequence"/>
</dbReference>
<reference evidence="12" key="3">
    <citation type="submission" date="2023-03" db="EMBL/GenBank/DDBJ databases">
        <authorList>
            <person name="Shen W."/>
            <person name="Cai J."/>
        </authorList>
    </citation>
    <scope>NUCLEOTIDE SEQUENCE</scope>
    <source>
        <strain evidence="12">K69-2</strain>
    </source>
</reference>
<accession>A0A376GVZ7</accession>
<evidence type="ECO:0000256" key="6">
    <source>
        <dbReference type="ARBA" id="ARBA00022777"/>
    </source>
</evidence>
<organism evidence="13 14">
    <name type="scientific">Enterococcus gallinarum</name>
    <dbReference type="NCBI Taxonomy" id="1353"/>
    <lineage>
        <taxon>Bacteria</taxon>
        <taxon>Bacillati</taxon>
        <taxon>Bacillota</taxon>
        <taxon>Bacilli</taxon>
        <taxon>Lactobacillales</taxon>
        <taxon>Enterococcaceae</taxon>
        <taxon>Enterococcus</taxon>
    </lineage>
</organism>
<evidence type="ECO:0000313" key="14">
    <source>
        <dbReference type="Proteomes" id="UP000254807"/>
    </source>
</evidence>
<comment type="catalytic activity">
    <reaction evidence="1">
        <text>ATP + protein L-histidine = ADP + protein N-phospho-L-histidine.</text>
        <dbReference type="EC" id="2.7.13.3"/>
    </reaction>
</comment>
<keyword evidence="8" id="KW-0902">Two-component regulatory system</keyword>
<dbReference type="Gene3D" id="1.20.5.1930">
    <property type="match status" value="1"/>
</dbReference>
<dbReference type="RefSeq" id="WP_060814260.1">
    <property type="nucleotide sequence ID" value="NZ_CAKOCH010000004.1"/>
</dbReference>
<evidence type="ECO:0000259" key="10">
    <source>
        <dbReference type="Pfam" id="PF07730"/>
    </source>
</evidence>
<dbReference type="Proteomes" id="UP000571857">
    <property type="component" value="Unassembled WGS sequence"/>
</dbReference>
<dbReference type="EMBL" id="UFYW01000001">
    <property type="protein sequence ID" value="STD82727.1"/>
    <property type="molecule type" value="Genomic_DNA"/>
</dbReference>
<name>A0A376GVZ7_ENTGA</name>
<dbReference type="AlphaFoldDB" id="A0A376GVZ7"/>
<feature type="transmembrane region" description="Helical" evidence="9">
    <location>
        <begin position="12"/>
        <end position="40"/>
    </location>
</feature>
<evidence type="ECO:0000256" key="8">
    <source>
        <dbReference type="ARBA" id="ARBA00023012"/>
    </source>
</evidence>
<keyword evidence="5" id="KW-0547">Nucleotide-binding</keyword>
<evidence type="ECO:0000256" key="5">
    <source>
        <dbReference type="ARBA" id="ARBA00022741"/>
    </source>
</evidence>
<dbReference type="InterPro" id="IPR050482">
    <property type="entry name" value="Sensor_HK_TwoCompSys"/>
</dbReference>
<keyword evidence="9" id="KW-0812">Transmembrane</keyword>
<sequence length="358" mass="41018">MNKPLSINEVVFYFLLCGGLMSLNGFQALDLIYLLTTIILSGLCLLFKKGTWLALGILIGLSLVWPIYSYFFPCVFRSAQIGEKQEKILLLILCILLFSLVPSWPIRIILMLLVYSASYLRNDSFEFHSLQKKFNSTQDANWENESRLREQNDYLKSSQETEVALQIAEERNRIARDIHDNVGHLLSSAILQLGAIQAINQNKQLHLPLDQLNRTMNLGMDRIRESVHDLHHHSLPFPQALDLLLSDFQFCTVEVIGTPPSILSQTQQTVLITIIKEALTNVMKHSQATKVTCDFKQLPAFHRLQIKNDKPKDRLNHTHGIGLQTMRQRINQVNGQLHALEKENLFQLTIILPKEEDQ</sequence>
<reference evidence="13 14" key="1">
    <citation type="submission" date="2018-06" db="EMBL/GenBank/DDBJ databases">
        <authorList>
            <consortium name="Pathogen Informatics"/>
            <person name="Doyle S."/>
        </authorList>
    </citation>
    <scope>NUCLEOTIDE SEQUENCE [LARGE SCALE GENOMIC DNA]</scope>
    <source>
        <strain evidence="13 14">NCTC12360</strain>
    </source>
</reference>
<evidence type="ECO:0000313" key="12">
    <source>
        <dbReference type="EMBL" id="MDT2689377.1"/>
    </source>
</evidence>
<dbReference type="Proteomes" id="UP001183682">
    <property type="component" value="Unassembled WGS sequence"/>
</dbReference>
<gene>
    <name evidence="13" type="primary">desK</name>
    <name evidence="11" type="ORF">HWH42_12170</name>
    <name evidence="13" type="ORF">NCTC12360_01162</name>
    <name evidence="12" type="ORF">P7E30_04020</name>
</gene>
<keyword evidence="9" id="KW-1133">Transmembrane helix</keyword>
<keyword evidence="6 13" id="KW-0418">Kinase</keyword>
<evidence type="ECO:0000313" key="15">
    <source>
        <dbReference type="Proteomes" id="UP000571857"/>
    </source>
</evidence>
<feature type="transmembrane region" description="Helical" evidence="9">
    <location>
        <begin position="52"/>
        <end position="76"/>
    </location>
</feature>
<reference evidence="11 15" key="2">
    <citation type="submission" date="2020-06" db="EMBL/GenBank/DDBJ databases">
        <title>Crossreactivity between MHC class I-restricted antigens from cancer cells and an enterococcal bacteriophage.</title>
        <authorList>
            <person name="Fluckiger A."/>
            <person name="Daillere R."/>
            <person name="Sassi M."/>
            <person name="Cattoir V."/>
            <person name="Kroemer G."/>
            <person name="Zitvogel L."/>
        </authorList>
    </citation>
    <scope>NUCLEOTIDE SEQUENCE [LARGE SCALE GENOMIC DNA]</scope>
    <source>
        <strain evidence="11 15">EG4</strain>
    </source>
</reference>
<evidence type="ECO:0000256" key="4">
    <source>
        <dbReference type="ARBA" id="ARBA00022679"/>
    </source>
</evidence>
<dbReference type="Pfam" id="PF07730">
    <property type="entry name" value="HisKA_3"/>
    <property type="match status" value="1"/>
</dbReference>
<dbReference type="EC" id="2.7.13.3" evidence="2"/>
<dbReference type="PANTHER" id="PTHR24421:SF10">
    <property type="entry name" value="NITRATE_NITRITE SENSOR PROTEIN NARQ"/>
    <property type="match status" value="1"/>
</dbReference>
<dbReference type="GO" id="GO:0016020">
    <property type="term" value="C:membrane"/>
    <property type="evidence" value="ECO:0007669"/>
    <property type="project" value="InterPro"/>
</dbReference>
<dbReference type="PANTHER" id="PTHR24421">
    <property type="entry name" value="NITRATE/NITRITE SENSOR PROTEIN NARX-RELATED"/>
    <property type="match status" value="1"/>
</dbReference>
<protein>
    <recommendedName>
        <fullName evidence="2">histidine kinase</fullName>
        <ecNumber evidence="2">2.7.13.3</ecNumber>
    </recommendedName>
</protein>
<dbReference type="Gene3D" id="3.30.565.10">
    <property type="entry name" value="Histidine kinase-like ATPase, C-terminal domain"/>
    <property type="match status" value="1"/>
</dbReference>
<dbReference type="GO" id="GO:0000155">
    <property type="term" value="F:phosphorelay sensor kinase activity"/>
    <property type="evidence" value="ECO:0007669"/>
    <property type="project" value="InterPro"/>
</dbReference>
<feature type="transmembrane region" description="Helical" evidence="9">
    <location>
        <begin position="88"/>
        <end position="115"/>
    </location>
</feature>
<dbReference type="SUPFAM" id="SSF55874">
    <property type="entry name" value="ATPase domain of HSP90 chaperone/DNA topoisomerase II/histidine kinase"/>
    <property type="match status" value="1"/>
</dbReference>
<keyword evidence="14" id="KW-1185">Reference proteome</keyword>
<keyword evidence="9" id="KW-0472">Membrane</keyword>
<dbReference type="EMBL" id="JABXJK010000064">
    <property type="protein sequence ID" value="MBA0973322.1"/>
    <property type="molecule type" value="Genomic_DNA"/>
</dbReference>
<evidence type="ECO:0000256" key="1">
    <source>
        <dbReference type="ARBA" id="ARBA00000085"/>
    </source>
</evidence>
<dbReference type="OrthoDB" id="9797605at2"/>
<dbReference type="EMBL" id="JARPZN010000002">
    <property type="protein sequence ID" value="MDT2689377.1"/>
    <property type="molecule type" value="Genomic_DNA"/>
</dbReference>
<dbReference type="InterPro" id="IPR036890">
    <property type="entry name" value="HATPase_C_sf"/>
</dbReference>
<dbReference type="GeneID" id="93223873"/>
<evidence type="ECO:0000256" key="2">
    <source>
        <dbReference type="ARBA" id="ARBA00012438"/>
    </source>
</evidence>
<evidence type="ECO:0000256" key="7">
    <source>
        <dbReference type="ARBA" id="ARBA00022840"/>
    </source>
</evidence>
<evidence type="ECO:0000313" key="13">
    <source>
        <dbReference type="EMBL" id="STD82727.1"/>
    </source>
</evidence>
<evidence type="ECO:0000313" key="11">
    <source>
        <dbReference type="EMBL" id="MBA0973322.1"/>
    </source>
</evidence>
<dbReference type="GO" id="GO:0046983">
    <property type="term" value="F:protein dimerization activity"/>
    <property type="evidence" value="ECO:0007669"/>
    <property type="project" value="InterPro"/>
</dbReference>
<dbReference type="GO" id="GO:0005524">
    <property type="term" value="F:ATP binding"/>
    <property type="evidence" value="ECO:0007669"/>
    <property type="project" value="UniProtKB-KW"/>
</dbReference>
<keyword evidence="4 13" id="KW-0808">Transferase</keyword>
<keyword evidence="3" id="KW-0597">Phosphoprotein</keyword>
<keyword evidence="7" id="KW-0067">ATP-binding</keyword>
<evidence type="ECO:0000256" key="9">
    <source>
        <dbReference type="SAM" id="Phobius"/>
    </source>
</evidence>